<dbReference type="Pfam" id="PF12796">
    <property type="entry name" value="Ank_2"/>
    <property type="match status" value="4"/>
</dbReference>
<organism evidence="2 3">
    <name type="scientific">Legionella brunensis</name>
    <dbReference type="NCBI Taxonomy" id="29422"/>
    <lineage>
        <taxon>Bacteria</taxon>
        <taxon>Pseudomonadati</taxon>
        <taxon>Pseudomonadota</taxon>
        <taxon>Gammaproteobacteria</taxon>
        <taxon>Legionellales</taxon>
        <taxon>Legionellaceae</taxon>
        <taxon>Legionella</taxon>
    </lineage>
</organism>
<dbReference type="OrthoDB" id="5632076at2"/>
<keyword evidence="1" id="KW-0040">ANK repeat</keyword>
<gene>
    <name evidence="2" type="ORF">Lbru_2186</name>
</gene>
<dbReference type="AlphaFoldDB" id="A0A0W0SE87"/>
<dbReference type="STRING" id="29422.Lbru_2186"/>
<proteinExistence type="predicted"/>
<dbReference type="Gene3D" id="1.25.40.20">
    <property type="entry name" value="Ankyrin repeat-containing domain"/>
    <property type="match status" value="4"/>
</dbReference>
<dbReference type="SMART" id="SM00248">
    <property type="entry name" value="ANK"/>
    <property type="match status" value="14"/>
</dbReference>
<accession>A0A0W0SE87</accession>
<dbReference type="SUPFAM" id="SSF48403">
    <property type="entry name" value="Ankyrin repeat"/>
    <property type="match status" value="2"/>
</dbReference>
<dbReference type="InterPro" id="IPR036770">
    <property type="entry name" value="Ankyrin_rpt-contain_sf"/>
</dbReference>
<dbReference type="PANTHER" id="PTHR24118">
    <property type="entry name" value="POTE ANKYRIN DOMAIN"/>
    <property type="match status" value="1"/>
</dbReference>
<feature type="repeat" description="ANK" evidence="1">
    <location>
        <begin position="493"/>
        <end position="525"/>
    </location>
</feature>
<dbReference type="PROSITE" id="PS50088">
    <property type="entry name" value="ANK_REPEAT"/>
    <property type="match status" value="6"/>
</dbReference>
<protein>
    <submittedName>
        <fullName evidence="2">Ankyrin</fullName>
    </submittedName>
</protein>
<evidence type="ECO:0000256" key="1">
    <source>
        <dbReference type="PROSITE-ProRule" id="PRU00023"/>
    </source>
</evidence>
<name>A0A0W0SE87_9GAMM</name>
<keyword evidence="3" id="KW-1185">Reference proteome</keyword>
<feature type="repeat" description="ANK" evidence="1">
    <location>
        <begin position="197"/>
        <end position="229"/>
    </location>
</feature>
<sequence>MFEQLHAAIEEGNEQKFAALLSNADLESLTLDDAKGHTLAHLIVRLNRPVFMQLFIGAIECIDKSGLSILKQPDNNGYSPLEYCYFYSAPKVAEILQARTQLDKAEVSILAKNYERLKRESPRRLDAKLRVAFFAAAANDVEAFNIVANLRDEFFSHRTKEGWSLLHFAVFNHSTDFLKSFFENWTSKIDIEVKDNEGNTPFLVAIERNPVEFLQYLMAQGCNIYGKNYQGDNGIMIAAQQGQLETIQFLLGHQVEIAAVNSKGENALLLAAKKGHASVVKFLRKAGVSPNLKDNQGKSAFYRALEYGFIEVAELLVDMSTQQEKDEALIAAVIRGDLLTATWLVNHGASLSAKDAKGNTPFLLAVAGGSLPLVEYFLSVNPAVLDDENEAEDNALYVAIANRHKHIVEFFLKRKDFPHPQKNAEDQSPLLASAAMNALDLVEIFYKAGYSPVEQDEDGDTALHLALSSKNYGRAVEYFLKEYPELRARKNDKGQTPLHLAIIHQKNSLFSILAKNPRELEERDEEGNTPLLLAVASNNFDAIRYLLKEGVDILAKNNKGDSVVTITSLNAFPESIRKKFFDTYQIDEQEYQHRRRLYFIFGGEKLNDVLAFPQGKVKLGSGSFEDGVQILKNHFENFLAEKHPELAPRFQMLLEVLENFKCYQMPQGILSDLDSRGFVLQATGFIRHAILATLKDQKDGTIKLSFAERGARVGGAPLLHPESKRFAAVRTITFPKEKCKEVVELLFRAKNISAEDAMDILFNQIPKFIGEPYQFLNIYQKKFMDICFYSNPKTGLYEQFIDVLGSAEGRLFYKEFELYTREKELRNYEVFWQENHKEEKLELNPIIVKARDLIGKREEEVRKLQPG</sequence>
<evidence type="ECO:0000313" key="3">
    <source>
        <dbReference type="Proteomes" id="UP000054742"/>
    </source>
</evidence>
<dbReference type="PANTHER" id="PTHR24118:SF99">
    <property type="entry name" value="POTE ANKYRIN DOMAIN FAMILY MEMBER 3C-RELATED"/>
    <property type="match status" value="1"/>
</dbReference>
<dbReference type="RefSeq" id="WP_058442171.1">
    <property type="nucleotide sequence ID" value="NZ_CAAAHU010000005.1"/>
</dbReference>
<feature type="repeat" description="ANK" evidence="1">
    <location>
        <begin position="458"/>
        <end position="491"/>
    </location>
</feature>
<dbReference type="PROSITE" id="PS50297">
    <property type="entry name" value="ANK_REP_REGION"/>
    <property type="match status" value="2"/>
</dbReference>
<dbReference type="Proteomes" id="UP000054742">
    <property type="component" value="Unassembled WGS sequence"/>
</dbReference>
<dbReference type="InterPro" id="IPR002110">
    <property type="entry name" value="Ankyrin_rpt"/>
</dbReference>
<feature type="repeat" description="ANK" evidence="1">
    <location>
        <begin position="526"/>
        <end position="558"/>
    </location>
</feature>
<reference evidence="2 3" key="1">
    <citation type="submission" date="2015-11" db="EMBL/GenBank/DDBJ databases">
        <title>Genomic analysis of 38 Legionella species identifies large and diverse effector repertoires.</title>
        <authorList>
            <person name="Burstein D."/>
            <person name="Amaro F."/>
            <person name="Zusman T."/>
            <person name="Lifshitz Z."/>
            <person name="Cohen O."/>
            <person name="Gilbert J.A."/>
            <person name="Pupko T."/>
            <person name="Shuman H.A."/>
            <person name="Segal G."/>
        </authorList>
    </citation>
    <scope>NUCLEOTIDE SEQUENCE [LARGE SCALE GENOMIC DNA]</scope>
    <source>
        <strain evidence="2 3">ATCC 43878</strain>
    </source>
</reference>
<comment type="caution">
    <text evidence="2">The sequence shown here is derived from an EMBL/GenBank/DDBJ whole genome shotgun (WGS) entry which is preliminary data.</text>
</comment>
<evidence type="ECO:0000313" key="2">
    <source>
        <dbReference type="EMBL" id="KTC81666.1"/>
    </source>
</evidence>
<dbReference type="PATRIC" id="fig|29422.6.peg.2331"/>
<feature type="repeat" description="ANK" evidence="1">
    <location>
        <begin position="230"/>
        <end position="262"/>
    </location>
</feature>
<dbReference type="EMBL" id="LNXV01000029">
    <property type="protein sequence ID" value="KTC81666.1"/>
    <property type="molecule type" value="Genomic_DNA"/>
</dbReference>
<feature type="repeat" description="ANK" evidence="1">
    <location>
        <begin position="263"/>
        <end position="295"/>
    </location>
</feature>